<dbReference type="RefSeq" id="WP_129985689.1">
    <property type="nucleotide sequence ID" value="NZ_SDPU01000012.1"/>
</dbReference>
<dbReference type="Gene3D" id="1.10.30.50">
    <property type="match status" value="1"/>
</dbReference>
<dbReference type="CDD" id="cd00085">
    <property type="entry name" value="HNHc"/>
    <property type="match status" value="1"/>
</dbReference>
<dbReference type="EMBL" id="SDPU01000012">
    <property type="protein sequence ID" value="RYU14146.1"/>
    <property type="molecule type" value="Genomic_DNA"/>
</dbReference>
<keyword evidence="2" id="KW-0255">Endonuclease</keyword>
<accession>A0A4V1Z2E7</accession>
<organism evidence="2 3">
    <name type="scientific">Nocardioides iriomotensis</name>
    <dbReference type="NCBI Taxonomy" id="715784"/>
    <lineage>
        <taxon>Bacteria</taxon>
        <taxon>Bacillati</taxon>
        <taxon>Actinomycetota</taxon>
        <taxon>Actinomycetes</taxon>
        <taxon>Propionibacteriales</taxon>
        <taxon>Nocardioidaceae</taxon>
        <taxon>Nocardioides</taxon>
    </lineage>
</organism>
<evidence type="ECO:0000313" key="3">
    <source>
        <dbReference type="Proteomes" id="UP000291189"/>
    </source>
</evidence>
<keyword evidence="2" id="KW-0540">Nuclease</keyword>
<dbReference type="InterPro" id="IPR003615">
    <property type="entry name" value="HNH_nuc"/>
</dbReference>
<evidence type="ECO:0000259" key="1">
    <source>
        <dbReference type="Pfam" id="PF02720"/>
    </source>
</evidence>
<dbReference type="InterPro" id="IPR003870">
    <property type="entry name" value="DUF222"/>
</dbReference>
<keyword evidence="2" id="KW-0378">Hydrolase</keyword>
<dbReference type="OrthoDB" id="3778721at2"/>
<evidence type="ECO:0000313" key="2">
    <source>
        <dbReference type="EMBL" id="RYU14146.1"/>
    </source>
</evidence>
<feature type="domain" description="DUF222" evidence="1">
    <location>
        <begin position="74"/>
        <end position="294"/>
    </location>
</feature>
<keyword evidence="3" id="KW-1185">Reference proteome</keyword>
<dbReference type="Pfam" id="PF02720">
    <property type="entry name" value="DUF222"/>
    <property type="match status" value="1"/>
</dbReference>
<dbReference type="Proteomes" id="UP000291189">
    <property type="component" value="Unassembled WGS sequence"/>
</dbReference>
<protein>
    <submittedName>
        <fullName evidence="2">HNH endonuclease</fullName>
    </submittedName>
</protein>
<reference evidence="2 3" key="1">
    <citation type="submission" date="2019-01" db="EMBL/GenBank/DDBJ databases">
        <title>Nocardioides guangzhouensis sp. nov., an actinobacterium isolated from soil.</title>
        <authorList>
            <person name="Fu Y."/>
            <person name="Cai Y."/>
            <person name="Lin Z."/>
            <person name="Chen P."/>
        </authorList>
    </citation>
    <scope>NUCLEOTIDE SEQUENCE [LARGE SCALE GENOMIC DNA]</scope>
    <source>
        <strain evidence="2 3">NBRC 105384</strain>
    </source>
</reference>
<name>A0A4V1Z2E7_9ACTN</name>
<sequence>MAEIPAPEQADTPAAVLAAVRAEREAADRAECRVLELAQDWAAMHAPDGLDPLGMERSTLVAGPGTPPVGEFCVAELASALRISTDAGRTLLAEAVELAHRLPQTWRRVRAGELPAWRARRVARSTLALTREGAAFVDRHVASFAHKVGPAQLDRLVEEALVRFEPDLADARRRAAADGRHVTVHTDQVGYDGTVHVEGDLDLADALDLDAALITGAARLADLGCTDSLDVRRAHTLGELARGTDPTLDLDQPGHGREVVLHVHITPDALNGHDGTHLARVDNTRSFVDADQVRTWCGTPGTTVTVRPVLDLDEHISSTAYETPDRLAEQATHVDGTCVFPWCTRPARSTHGTDCDHVVPHAEGGTTCSCNIARLCRRHHRLKTHTAWHYDVLERGSYLWTSPHGLGFLRDRTGTIDVTPPDRPSGRHAGHLLVVSDP</sequence>
<proteinExistence type="predicted"/>
<comment type="caution">
    <text evidence="2">The sequence shown here is derived from an EMBL/GenBank/DDBJ whole genome shotgun (WGS) entry which is preliminary data.</text>
</comment>
<gene>
    <name evidence="2" type="ORF">ETU37_04360</name>
</gene>
<dbReference type="AlphaFoldDB" id="A0A4V1Z2E7"/>
<dbReference type="GO" id="GO:0004519">
    <property type="term" value="F:endonuclease activity"/>
    <property type="evidence" value="ECO:0007669"/>
    <property type="project" value="UniProtKB-KW"/>
</dbReference>